<dbReference type="EMBL" id="LUKN01000444">
    <property type="protein sequence ID" value="OAR02923.1"/>
    <property type="molecule type" value="Genomic_DNA"/>
</dbReference>
<dbReference type="PANTHER" id="PTHR47843:SF7">
    <property type="entry name" value="BTB DOMAIN-CONTAINING PROTEIN"/>
    <property type="match status" value="1"/>
</dbReference>
<dbReference type="OrthoDB" id="45365at2759"/>
<proteinExistence type="predicted"/>
<feature type="compositionally biased region" description="Polar residues" evidence="1">
    <location>
        <begin position="22"/>
        <end position="33"/>
    </location>
</feature>
<dbReference type="Pfam" id="PF00651">
    <property type="entry name" value="BTB"/>
    <property type="match status" value="1"/>
</dbReference>
<protein>
    <recommendedName>
        <fullName evidence="2">BTB domain-containing protein</fullName>
    </recommendedName>
</protein>
<evidence type="ECO:0000256" key="1">
    <source>
        <dbReference type="SAM" id="MobiDB-lite"/>
    </source>
</evidence>
<keyword evidence="4" id="KW-1185">Reference proteome</keyword>
<feature type="domain" description="BTB" evidence="2">
    <location>
        <begin position="67"/>
        <end position="130"/>
    </location>
</feature>
<dbReference type="Proteomes" id="UP000243081">
    <property type="component" value="Unassembled WGS sequence"/>
</dbReference>
<evidence type="ECO:0000313" key="4">
    <source>
        <dbReference type="Proteomes" id="UP000243081"/>
    </source>
</evidence>
<dbReference type="InterPro" id="IPR000210">
    <property type="entry name" value="BTB/POZ_dom"/>
</dbReference>
<dbReference type="AlphaFoldDB" id="A0A179IKZ7"/>
<organism evidence="3 4">
    <name type="scientific">Cordyceps confragosa</name>
    <name type="common">Lecanicillium lecanii</name>
    <dbReference type="NCBI Taxonomy" id="2714763"/>
    <lineage>
        <taxon>Eukaryota</taxon>
        <taxon>Fungi</taxon>
        <taxon>Dikarya</taxon>
        <taxon>Ascomycota</taxon>
        <taxon>Pezizomycotina</taxon>
        <taxon>Sordariomycetes</taxon>
        <taxon>Hypocreomycetidae</taxon>
        <taxon>Hypocreales</taxon>
        <taxon>Cordycipitaceae</taxon>
        <taxon>Akanthomyces</taxon>
    </lineage>
</organism>
<gene>
    <name evidence="3" type="ORF">LLEC1_06402</name>
</gene>
<dbReference type="SUPFAM" id="SSF54695">
    <property type="entry name" value="POZ domain"/>
    <property type="match status" value="1"/>
</dbReference>
<dbReference type="PANTHER" id="PTHR47843">
    <property type="entry name" value="BTB DOMAIN-CONTAINING PROTEIN-RELATED"/>
    <property type="match status" value="1"/>
</dbReference>
<dbReference type="PROSITE" id="PS50097">
    <property type="entry name" value="BTB"/>
    <property type="match status" value="1"/>
</dbReference>
<accession>A0A179IKZ7</accession>
<dbReference type="Gene3D" id="3.30.710.10">
    <property type="entry name" value="Potassium Channel Kv1.1, Chain A"/>
    <property type="match status" value="1"/>
</dbReference>
<name>A0A179IKZ7_CORDF</name>
<sequence length="255" mass="28294">MFSSRRAESTTRSFSKGHKVSKSSASFRESSGVSKKRHESSSRHRRPTTASTAGNVDISMTNGITSSVVTLVVGAEQRLFAAHEDVLCASPFFAQTLRTTYMDPAAKRIALPDEEPEIFSSVLEYLYRGDYFPRLARGGKRRDPFDGDLLKDTVVYCAAERYGLSELKKIALRKQGLQSGIQCSTILTSARYAYANTPDTDSKLRAHYLALIIRSRNTFKRSGTMQLEMHNGGTPLFFDLFVALCNHVDDIASGQ</sequence>
<dbReference type="InterPro" id="IPR011333">
    <property type="entry name" value="SKP1/BTB/POZ_sf"/>
</dbReference>
<evidence type="ECO:0000313" key="3">
    <source>
        <dbReference type="EMBL" id="OAR02923.1"/>
    </source>
</evidence>
<feature type="compositionally biased region" description="Polar residues" evidence="1">
    <location>
        <begin position="48"/>
        <end position="57"/>
    </location>
</feature>
<feature type="region of interest" description="Disordered" evidence="1">
    <location>
        <begin position="1"/>
        <end position="57"/>
    </location>
</feature>
<feature type="compositionally biased region" description="Basic residues" evidence="1">
    <location>
        <begin position="34"/>
        <end position="47"/>
    </location>
</feature>
<dbReference type="OMA" id="RESTIHH"/>
<evidence type="ECO:0000259" key="2">
    <source>
        <dbReference type="PROSITE" id="PS50097"/>
    </source>
</evidence>
<reference evidence="3 4" key="1">
    <citation type="submission" date="2016-03" db="EMBL/GenBank/DDBJ databases">
        <title>Fine-scale spatial genetic structure of a fungal parasite of coffee scale insects.</title>
        <authorList>
            <person name="Jackson D."/>
            <person name="Zemenick K.A."/>
            <person name="Malloure B."/>
            <person name="Quandt C.A."/>
            <person name="James T.Y."/>
        </authorList>
    </citation>
    <scope>NUCLEOTIDE SEQUENCE [LARGE SCALE GENOMIC DNA]</scope>
    <source>
        <strain evidence="3 4">UM487</strain>
    </source>
</reference>
<comment type="caution">
    <text evidence="3">The sequence shown here is derived from an EMBL/GenBank/DDBJ whole genome shotgun (WGS) entry which is preliminary data.</text>
</comment>